<feature type="transmembrane region" description="Helical" evidence="5">
    <location>
        <begin position="331"/>
        <end position="361"/>
    </location>
</feature>
<dbReference type="EMBL" id="MWQY01000025">
    <property type="protein sequence ID" value="ORC31220.1"/>
    <property type="molecule type" value="Genomic_DNA"/>
</dbReference>
<dbReference type="PROSITE" id="PS50801">
    <property type="entry name" value="STAS"/>
    <property type="match status" value="1"/>
</dbReference>
<dbReference type="InterPro" id="IPR001902">
    <property type="entry name" value="SLC26A/SulP_fam"/>
</dbReference>
<dbReference type="GO" id="GO:0055085">
    <property type="term" value="P:transmembrane transport"/>
    <property type="evidence" value="ECO:0007669"/>
    <property type="project" value="InterPro"/>
</dbReference>
<dbReference type="GO" id="GO:0016020">
    <property type="term" value="C:membrane"/>
    <property type="evidence" value="ECO:0007669"/>
    <property type="project" value="UniProtKB-SubCell"/>
</dbReference>
<feature type="transmembrane region" description="Helical" evidence="5">
    <location>
        <begin position="204"/>
        <end position="226"/>
    </location>
</feature>
<dbReference type="PANTHER" id="PTHR11814">
    <property type="entry name" value="SULFATE TRANSPORTER"/>
    <property type="match status" value="1"/>
</dbReference>
<evidence type="ECO:0000313" key="8">
    <source>
        <dbReference type="Proteomes" id="UP000192343"/>
    </source>
</evidence>
<feature type="transmembrane region" description="Helical" evidence="5">
    <location>
        <begin position="178"/>
        <end position="197"/>
    </location>
</feature>
<dbReference type="RefSeq" id="WP_083052718.1">
    <property type="nucleotide sequence ID" value="NZ_MWQY01000025.1"/>
</dbReference>
<dbReference type="InterPro" id="IPR002645">
    <property type="entry name" value="STAS_dom"/>
</dbReference>
<dbReference type="AlphaFoldDB" id="A0A1Y1RTU9"/>
<keyword evidence="8" id="KW-1185">Reference proteome</keyword>
<feature type="transmembrane region" description="Helical" evidence="5">
    <location>
        <begin position="96"/>
        <end position="116"/>
    </location>
</feature>
<evidence type="ECO:0000256" key="2">
    <source>
        <dbReference type="ARBA" id="ARBA00022692"/>
    </source>
</evidence>
<keyword evidence="3 5" id="KW-1133">Transmembrane helix</keyword>
<dbReference type="Gene3D" id="3.30.750.24">
    <property type="entry name" value="STAS domain"/>
    <property type="match status" value="1"/>
</dbReference>
<feature type="transmembrane region" description="Helical" evidence="5">
    <location>
        <begin position="381"/>
        <end position="410"/>
    </location>
</feature>
<dbReference type="STRING" id="1963862.B4O97_17050"/>
<dbReference type="InterPro" id="IPR036513">
    <property type="entry name" value="STAS_dom_sf"/>
</dbReference>
<dbReference type="CDD" id="cd07042">
    <property type="entry name" value="STAS_SulP_like_sulfate_transporter"/>
    <property type="match status" value="1"/>
</dbReference>
<feature type="transmembrane region" description="Helical" evidence="5">
    <location>
        <begin position="246"/>
        <end position="273"/>
    </location>
</feature>
<accession>A0A1Y1RTU9</accession>
<feature type="domain" description="STAS" evidence="6">
    <location>
        <begin position="442"/>
        <end position="542"/>
    </location>
</feature>
<evidence type="ECO:0000313" key="7">
    <source>
        <dbReference type="EMBL" id="ORC31220.1"/>
    </source>
</evidence>
<feature type="transmembrane region" description="Helical" evidence="5">
    <location>
        <begin position="27"/>
        <end position="48"/>
    </location>
</feature>
<proteinExistence type="predicted"/>
<evidence type="ECO:0000256" key="1">
    <source>
        <dbReference type="ARBA" id="ARBA00004141"/>
    </source>
</evidence>
<evidence type="ECO:0000256" key="4">
    <source>
        <dbReference type="ARBA" id="ARBA00023136"/>
    </source>
</evidence>
<evidence type="ECO:0000256" key="5">
    <source>
        <dbReference type="SAM" id="Phobius"/>
    </source>
</evidence>
<dbReference type="OrthoDB" id="9771198at2"/>
<reference evidence="7 8" key="1">
    <citation type="submission" date="2017-03" db="EMBL/GenBank/DDBJ databases">
        <title>Draft Genome sequence of Marispirochaeta sp. strain JC444.</title>
        <authorList>
            <person name="Shivani Y."/>
            <person name="Subhash Y."/>
            <person name="Sasikala C."/>
            <person name="Ramana C."/>
        </authorList>
    </citation>
    <scope>NUCLEOTIDE SEQUENCE [LARGE SCALE GENOMIC DNA]</scope>
    <source>
        <strain evidence="7 8">JC444</strain>
    </source>
</reference>
<name>A0A1Y1RTU9_9SPIO</name>
<dbReference type="Proteomes" id="UP000192343">
    <property type="component" value="Unassembled WGS sequence"/>
</dbReference>
<keyword evidence="2 5" id="KW-0812">Transmembrane</keyword>
<evidence type="ECO:0000256" key="3">
    <source>
        <dbReference type="ARBA" id="ARBA00022989"/>
    </source>
</evidence>
<sequence>MKHTEFTPKLFHVLKEGVPRQQLVRDISAGLIVGIVALPLAIAFAIASGVSPDRGILTAILAGLLISIFGGSRVQIGGPTGAFVVIVYGIIRQHGYEGLLIATLMAGIILVLMGLLRLGSLIKYIPQTLITGFTSGIAVLIFSSQIKDLLGLNLEEVPAEFIPRWGTYLGGLSTLNPWALVIGLFSIAAVVLVPRLLPKVPGAFVAIIVSTVLVSLFELPVETIAGRFGPLSPVFPPPVFPAFDPQIWSGLLLAAFSIALLGALESLLSAVVADGVIGGRHRSNIELIAQGLANIVSPLFGGIPATGAIARTMTSIKLGARTPIAGIVHALTLLVIFLVAMPLVSAIPMACLAGILVVVAWNMSEYRYFILSCRINIYETAVLLTTFFLTVFTDLTIAIPAGFVLALVLFMKRMSEAVDINPLVASKSGESLFSTDGEEIPEEVQVFEINGPLFFGSAGQFLNVHAYVQSHHSLVLFRMRYVPIMDSSGLRRFTEIVHALKKQGIRVLVSGANSRITEKLIKHGVLGRDAIFADFSAAVKKAKTLIE</sequence>
<comment type="caution">
    <text evidence="7">The sequence shown here is derived from an EMBL/GenBank/DDBJ whole genome shotgun (WGS) entry which is preliminary data.</text>
</comment>
<dbReference type="SUPFAM" id="SSF52091">
    <property type="entry name" value="SpoIIaa-like"/>
    <property type="match status" value="1"/>
</dbReference>
<dbReference type="Pfam" id="PF01740">
    <property type="entry name" value="STAS"/>
    <property type="match status" value="1"/>
</dbReference>
<protein>
    <submittedName>
        <fullName evidence="7">Sodium-independent anion transporter</fullName>
    </submittedName>
</protein>
<gene>
    <name evidence="7" type="ORF">B4O97_17050</name>
</gene>
<comment type="subcellular location">
    <subcellularLocation>
        <location evidence="1">Membrane</location>
        <topology evidence="1">Multi-pass membrane protein</topology>
    </subcellularLocation>
</comment>
<dbReference type="InterPro" id="IPR011547">
    <property type="entry name" value="SLC26A/SulP_dom"/>
</dbReference>
<evidence type="ECO:0000259" key="6">
    <source>
        <dbReference type="PROSITE" id="PS50801"/>
    </source>
</evidence>
<dbReference type="Pfam" id="PF00916">
    <property type="entry name" value="Sulfate_transp"/>
    <property type="match status" value="1"/>
</dbReference>
<organism evidence="7 8">
    <name type="scientific">Marispirochaeta aestuarii</name>
    <dbReference type="NCBI Taxonomy" id="1963862"/>
    <lineage>
        <taxon>Bacteria</taxon>
        <taxon>Pseudomonadati</taxon>
        <taxon>Spirochaetota</taxon>
        <taxon>Spirochaetia</taxon>
        <taxon>Spirochaetales</taxon>
        <taxon>Spirochaetaceae</taxon>
        <taxon>Marispirochaeta</taxon>
    </lineage>
</organism>
<keyword evidence="4 5" id="KW-0472">Membrane</keyword>